<comment type="caution">
    <text evidence="2">The sequence shown here is derived from an EMBL/GenBank/DDBJ whole genome shotgun (WGS) entry which is preliminary data.</text>
</comment>
<sequence>MAPRSSPTARRRRLSSALRQLREAHGMSCAEVGRAVGWSESKVSRIETGRTGIRADDLERLLDLYEVDEETRTALLVLRRQASHRGWWTTYGDALPSWFQGYIGLRDGARSAMIYQAQLVPGLMQADDYATALMRAHQPSIAQDEIERQLSARTARQALLPSADALEVWTVLDEAVLRRLVGGATTMARQLHRLGDIGSLPNVTLQVLPFDHGAHASMGTSFIHLRFPEPGDGDIVYIEDLTSSQYLEESADIERYTLVADHLRASALPP</sequence>
<dbReference type="InterPro" id="IPR010982">
    <property type="entry name" value="Lambda_DNA-bd_dom_sf"/>
</dbReference>
<reference evidence="3" key="1">
    <citation type="journal article" date="2019" name="Int. J. Syst. Evol. Microbiol.">
        <title>The Global Catalogue of Microorganisms (GCM) 10K type strain sequencing project: providing services to taxonomists for standard genome sequencing and annotation.</title>
        <authorList>
            <consortium name="The Broad Institute Genomics Platform"/>
            <consortium name="The Broad Institute Genome Sequencing Center for Infectious Disease"/>
            <person name="Wu L."/>
            <person name="Ma J."/>
        </authorList>
    </citation>
    <scope>NUCLEOTIDE SEQUENCE [LARGE SCALE GENOMIC DNA]</scope>
    <source>
        <strain evidence="3">JCM 9371</strain>
    </source>
</reference>
<accession>A0ABW2XF53</accession>
<organism evidence="2 3">
    <name type="scientific">Actinomadura fibrosa</name>
    <dbReference type="NCBI Taxonomy" id="111802"/>
    <lineage>
        <taxon>Bacteria</taxon>
        <taxon>Bacillati</taxon>
        <taxon>Actinomycetota</taxon>
        <taxon>Actinomycetes</taxon>
        <taxon>Streptosporangiales</taxon>
        <taxon>Thermomonosporaceae</taxon>
        <taxon>Actinomadura</taxon>
    </lineage>
</organism>
<dbReference type="InterPro" id="IPR001387">
    <property type="entry name" value="Cro/C1-type_HTH"/>
</dbReference>
<gene>
    <name evidence="2" type="ORF">ACFQZM_11370</name>
</gene>
<dbReference type="SUPFAM" id="SSF47413">
    <property type="entry name" value="lambda repressor-like DNA-binding domains"/>
    <property type="match status" value="1"/>
</dbReference>
<evidence type="ECO:0000313" key="2">
    <source>
        <dbReference type="EMBL" id="MFD0685101.1"/>
    </source>
</evidence>
<dbReference type="CDD" id="cd00093">
    <property type="entry name" value="HTH_XRE"/>
    <property type="match status" value="1"/>
</dbReference>
<dbReference type="SMART" id="SM00530">
    <property type="entry name" value="HTH_XRE"/>
    <property type="match status" value="1"/>
</dbReference>
<name>A0ABW2XF53_9ACTN</name>
<evidence type="ECO:0000259" key="1">
    <source>
        <dbReference type="PROSITE" id="PS50943"/>
    </source>
</evidence>
<dbReference type="Gene3D" id="1.10.260.40">
    <property type="entry name" value="lambda repressor-like DNA-binding domains"/>
    <property type="match status" value="1"/>
</dbReference>
<dbReference type="Pfam" id="PF13560">
    <property type="entry name" value="HTH_31"/>
    <property type="match status" value="1"/>
</dbReference>
<evidence type="ECO:0000313" key="3">
    <source>
        <dbReference type="Proteomes" id="UP001597063"/>
    </source>
</evidence>
<dbReference type="InterPro" id="IPR043917">
    <property type="entry name" value="DUF5753"/>
</dbReference>
<feature type="domain" description="HTH cro/C1-type" evidence="1">
    <location>
        <begin position="18"/>
        <end position="72"/>
    </location>
</feature>
<proteinExistence type="predicted"/>
<dbReference type="Pfam" id="PF19054">
    <property type="entry name" value="DUF5753"/>
    <property type="match status" value="1"/>
</dbReference>
<dbReference type="RefSeq" id="WP_131759454.1">
    <property type="nucleotide sequence ID" value="NZ_CAACUY010000078.1"/>
</dbReference>
<keyword evidence="3" id="KW-1185">Reference proteome</keyword>
<protein>
    <submittedName>
        <fullName evidence="2">Helix-turn-helix domain-containing protein</fullName>
    </submittedName>
</protein>
<dbReference type="Proteomes" id="UP001597063">
    <property type="component" value="Unassembled WGS sequence"/>
</dbReference>
<dbReference type="EMBL" id="JBHTGP010000006">
    <property type="protein sequence ID" value="MFD0685101.1"/>
    <property type="molecule type" value="Genomic_DNA"/>
</dbReference>
<dbReference type="PROSITE" id="PS50943">
    <property type="entry name" value="HTH_CROC1"/>
    <property type="match status" value="1"/>
</dbReference>